<protein>
    <submittedName>
        <fullName evidence="1">Uncharacterized protein</fullName>
    </submittedName>
</protein>
<accession>A0ABW5TVG9</accession>
<gene>
    <name evidence="1" type="ORF">ACFSSE_16210</name>
</gene>
<evidence type="ECO:0000313" key="2">
    <source>
        <dbReference type="Proteomes" id="UP001597546"/>
    </source>
</evidence>
<comment type="caution">
    <text evidence="1">The sequence shown here is derived from an EMBL/GenBank/DDBJ whole genome shotgun (WGS) entry which is preliminary data.</text>
</comment>
<reference evidence="2" key="1">
    <citation type="journal article" date="2019" name="Int. J. Syst. Evol. Microbiol.">
        <title>The Global Catalogue of Microorganisms (GCM) 10K type strain sequencing project: providing services to taxonomists for standard genome sequencing and annotation.</title>
        <authorList>
            <consortium name="The Broad Institute Genomics Platform"/>
            <consortium name="The Broad Institute Genome Sequencing Center for Infectious Disease"/>
            <person name="Wu L."/>
            <person name="Ma J."/>
        </authorList>
    </citation>
    <scope>NUCLEOTIDE SEQUENCE [LARGE SCALE GENOMIC DNA]</scope>
    <source>
        <strain evidence="2">KCTC 42456</strain>
    </source>
</reference>
<proteinExistence type="predicted"/>
<dbReference type="RefSeq" id="WP_379046105.1">
    <property type="nucleotide sequence ID" value="NZ_JBHSKW010000058.1"/>
</dbReference>
<keyword evidence="2" id="KW-1185">Reference proteome</keyword>
<name>A0ABW5TVG9_9SPHI</name>
<organism evidence="1 2">
    <name type="scientific">Pedobacter alpinus</name>
    <dbReference type="NCBI Taxonomy" id="1590643"/>
    <lineage>
        <taxon>Bacteria</taxon>
        <taxon>Pseudomonadati</taxon>
        <taxon>Bacteroidota</taxon>
        <taxon>Sphingobacteriia</taxon>
        <taxon>Sphingobacteriales</taxon>
        <taxon>Sphingobacteriaceae</taxon>
        <taxon>Pedobacter</taxon>
    </lineage>
</organism>
<sequence length="78" mass="8848">MKTTTATQQIKSLISNFDNQLLSIIKQDLQEQNLKVKTKLVNMATHNYDLELLAIIKSDINTIKSHFNNTQIDFAKAG</sequence>
<dbReference type="EMBL" id="JBHULV010000052">
    <property type="protein sequence ID" value="MFD2733255.1"/>
    <property type="molecule type" value="Genomic_DNA"/>
</dbReference>
<dbReference type="Proteomes" id="UP001597546">
    <property type="component" value="Unassembled WGS sequence"/>
</dbReference>
<evidence type="ECO:0000313" key="1">
    <source>
        <dbReference type="EMBL" id="MFD2733255.1"/>
    </source>
</evidence>